<evidence type="ECO:0000313" key="1">
    <source>
        <dbReference type="Proteomes" id="UP000887579"/>
    </source>
</evidence>
<name>A0AC34GJE8_9BILA</name>
<proteinExistence type="predicted"/>
<dbReference type="WBParaSite" id="ES5_v2.g29844.t1">
    <property type="protein sequence ID" value="ES5_v2.g29844.t1"/>
    <property type="gene ID" value="ES5_v2.g29844"/>
</dbReference>
<reference evidence="2" key="1">
    <citation type="submission" date="2022-11" db="UniProtKB">
        <authorList>
            <consortium name="WormBaseParasite"/>
        </authorList>
    </citation>
    <scope>IDENTIFICATION</scope>
</reference>
<accession>A0AC34GJE8</accession>
<organism evidence="1 2">
    <name type="scientific">Panagrolaimus sp. ES5</name>
    <dbReference type="NCBI Taxonomy" id="591445"/>
    <lineage>
        <taxon>Eukaryota</taxon>
        <taxon>Metazoa</taxon>
        <taxon>Ecdysozoa</taxon>
        <taxon>Nematoda</taxon>
        <taxon>Chromadorea</taxon>
        <taxon>Rhabditida</taxon>
        <taxon>Tylenchina</taxon>
        <taxon>Panagrolaimomorpha</taxon>
        <taxon>Panagrolaimoidea</taxon>
        <taxon>Panagrolaimidae</taxon>
        <taxon>Panagrolaimus</taxon>
    </lineage>
</organism>
<dbReference type="Proteomes" id="UP000887579">
    <property type="component" value="Unplaced"/>
</dbReference>
<protein>
    <submittedName>
        <fullName evidence="2">Uncharacterized protein</fullName>
    </submittedName>
</protein>
<sequence length="179" mass="20594">EAARKGSIIAQQHLDIWKNINEAMEAFKKNDSAKLVSALSNAIHLDHQIVEIPDMFKTVIEERYKSHPNELETGICYIRINSKNPEFPKIVNKYFNIYPEDEFLIEMTIAGFICFERYKEALEAATLAIKFKPKSPIMLYNYAIVLCLQDSPGNECIKALDAFISVAPRDHRYIPACFY</sequence>
<evidence type="ECO:0000313" key="2">
    <source>
        <dbReference type="WBParaSite" id="ES5_v2.g29844.t1"/>
    </source>
</evidence>